<dbReference type="Proteomes" id="UP000245699">
    <property type="component" value="Unassembled WGS sequence"/>
</dbReference>
<dbReference type="SUPFAM" id="SSF52833">
    <property type="entry name" value="Thioredoxin-like"/>
    <property type="match status" value="1"/>
</dbReference>
<name>A0A2T9XXC0_9FUNG</name>
<feature type="domain" description="Phosducin" evidence="2">
    <location>
        <begin position="18"/>
        <end position="166"/>
    </location>
</feature>
<protein>
    <recommendedName>
        <fullName evidence="2">Phosducin domain-containing protein</fullName>
    </recommendedName>
</protein>
<evidence type="ECO:0000313" key="3">
    <source>
        <dbReference type="EMBL" id="PVU84713.1"/>
    </source>
</evidence>
<gene>
    <name evidence="3" type="ORF">BB559_007453</name>
</gene>
<evidence type="ECO:0000313" key="4">
    <source>
        <dbReference type="Proteomes" id="UP000245699"/>
    </source>
</evidence>
<organism evidence="3 4">
    <name type="scientific">Furculomyces boomerangus</name>
    <dbReference type="NCBI Taxonomy" id="61424"/>
    <lineage>
        <taxon>Eukaryota</taxon>
        <taxon>Fungi</taxon>
        <taxon>Fungi incertae sedis</taxon>
        <taxon>Zoopagomycota</taxon>
        <taxon>Kickxellomycotina</taxon>
        <taxon>Harpellomycetes</taxon>
        <taxon>Harpellales</taxon>
        <taxon>Harpellaceae</taxon>
        <taxon>Furculomyces</taxon>
    </lineage>
</organism>
<sequence length="169" mass="19645">MSTNEISDDDSIFNELEDDDDYQRLVGQRKQQMKEEYDRIMAMKASGYGQYEEIVSEKDLMTTIAKTPNIVVHFCHPQFSTCKILDFHLQNIAQEYFEVRFVRSNVENTPFLVKKLGIKVLPHLIVYKDAKLVDRLVGFDALGNSEKFETKTLVKWLEKTGILTEKIES</sequence>
<comment type="similarity">
    <text evidence="1">Belongs to the phosducin family.</text>
</comment>
<evidence type="ECO:0000259" key="2">
    <source>
        <dbReference type="Pfam" id="PF02114"/>
    </source>
</evidence>
<dbReference type="STRING" id="61424.A0A2T9XXC0"/>
<dbReference type="AlphaFoldDB" id="A0A2T9XXC0"/>
<dbReference type="CDD" id="cd02989">
    <property type="entry name" value="Phd_like_TxnDC9"/>
    <property type="match status" value="1"/>
</dbReference>
<dbReference type="InterPro" id="IPR024253">
    <property type="entry name" value="Phosducin_thioredoxin-like_dom"/>
</dbReference>
<evidence type="ECO:0000256" key="1">
    <source>
        <dbReference type="ARBA" id="ARBA00009686"/>
    </source>
</evidence>
<dbReference type="Pfam" id="PF02114">
    <property type="entry name" value="Phosducin"/>
    <property type="match status" value="1"/>
</dbReference>
<dbReference type="PANTHER" id="PTHR21148">
    <property type="entry name" value="THIOREDOXIN DOMAIN-CONTAINING PROTEIN 9"/>
    <property type="match status" value="1"/>
</dbReference>
<proteinExistence type="inferred from homology"/>
<accession>A0A2T9XXC0</accession>
<dbReference type="InterPro" id="IPR036249">
    <property type="entry name" value="Thioredoxin-like_sf"/>
</dbReference>
<dbReference type="Gene3D" id="3.40.30.10">
    <property type="entry name" value="Glutaredoxin"/>
    <property type="match status" value="1"/>
</dbReference>
<dbReference type="OrthoDB" id="10257948at2759"/>
<reference evidence="3 4" key="1">
    <citation type="journal article" date="2018" name="MBio">
        <title>Comparative Genomics Reveals the Core Gene Toolbox for the Fungus-Insect Symbiosis.</title>
        <authorList>
            <person name="Wang Y."/>
            <person name="Stata M."/>
            <person name="Wang W."/>
            <person name="Stajich J.E."/>
            <person name="White M.M."/>
            <person name="Moncalvo J.M."/>
        </authorList>
    </citation>
    <scope>NUCLEOTIDE SEQUENCE [LARGE SCALE GENOMIC DNA]</scope>
    <source>
        <strain evidence="3 4">AUS-77-4</strain>
    </source>
</reference>
<comment type="caution">
    <text evidence="3">The sequence shown here is derived from an EMBL/GenBank/DDBJ whole genome shotgun (WGS) entry which is preliminary data.</text>
</comment>
<keyword evidence="4" id="KW-1185">Reference proteome</keyword>
<dbReference type="EMBL" id="MBFT01001246">
    <property type="protein sequence ID" value="PVU84713.1"/>
    <property type="molecule type" value="Genomic_DNA"/>
</dbReference>